<reference evidence="1" key="2">
    <citation type="submission" date="2006-01" db="EMBL/GenBank/DDBJ databases">
        <authorList>
            <person name="Genoscope"/>
        </authorList>
    </citation>
    <scope>NUCLEOTIDE SEQUENCE</scope>
</reference>
<evidence type="ECO:0000313" key="2">
    <source>
        <dbReference type="EMBL" id="QII11392.1"/>
    </source>
</evidence>
<dbReference type="Proteomes" id="UP000501926">
    <property type="component" value="Chromosome"/>
</dbReference>
<reference evidence="1" key="1">
    <citation type="journal article" date="2006" name="Nature">
        <title>Deciphering the evolution and metabolism of an anammox bacterium from a community genome.</title>
        <authorList>
            <person name="Strous M."/>
            <person name="Pelletier E."/>
            <person name="Mangenot S."/>
            <person name="Rattei T."/>
            <person name="Lehner A."/>
            <person name="Taylor M.W."/>
            <person name="Horn M."/>
            <person name="Daims H."/>
            <person name="Bartol-Mavel D."/>
            <person name="Wincker P."/>
            <person name="Barbe V."/>
            <person name="Fonknechten N."/>
            <person name="Vallenet D."/>
            <person name="Segurens B."/>
            <person name="Schenowitz-Truong C."/>
            <person name="Medigue C."/>
            <person name="Collingro A."/>
            <person name="Snel B."/>
            <person name="Dutilh B.E."/>
            <person name="OpDenCamp H.J.M."/>
            <person name="vanDerDrift C."/>
            <person name="Cirpus I."/>
            <person name="vanDePas-Schoonen K.T."/>
            <person name="Harhangi H.R."/>
            <person name="vanNiftrik L."/>
            <person name="Schmid M."/>
            <person name="Keltjens J."/>
            <person name="vanDeVossenberg J."/>
            <person name="Kartal B."/>
            <person name="Meier H."/>
            <person name="Frishman D."/>
            <person name="Huynen M.A."/>
            <person name="Mewes H."/>
            <person name="Weissenbach J."/>
            <person name="Jetten M.S.M."/>
            <person name="Wagner M."/>
            <person name="LePaslier D."/>
        </authorList>
    </citation>
    <scope>NUCLEOTIDE SEQUENCE</scope>
</reference>
<evidence type="ECO:0000313" key="1">
    <source>
        <dbReference type="EMBL" id="CAJ74291.1"/>
    </source>
</evidence>
<dbReference type="AlphaFoldDB" id="Q1Q2P8"/>
<organism evidence="1">
    <name type="scientific">Kuenenia stuttgartiensis</name>
    <dbReference type="NCBI Taxonomy" id="174633"/>
    <lineage>
        <taxon>Bacteria</taxon>
        <taxon>Pseudomonadati</taxon>
        <taxon>Planctomycetota</taxon>
        <taxon>Candidatus Brocadiia</taxon>
        <taxon>Candidatus Brocadiales</taxon>
        <taxon>Candidatus Brocadiaceae</taxon>
        <taxon>Candidatus Kuenenia</taxon>
    </lineage>
</organism>
<protein>
    <submittedName>
        <fullName evidence="1">Uncharacterized protein</fullName>
    </submittedName>
</protein>
<reference evidence="2 3" key="3">
    <citation type="submission" date="2020-02" db="EMBL/GenBank/DDBJ databases">
        <title>Newly sequenced genome of strain CSTR1 showed variability in Candidatus Kuenenia stuttgartiensis genomes.</title>
        <authorList>
            <person name="Ding C."/>
            <person name="Adrian L."/>
        </authorList>
    </citation>
    <scope>NUCLEOTIDE SEQUENCE [LARGE SCALE GENOMIC DNA]</scope>
    <source>
        <strain evidence="2 3">CSTR1</strain>
    </source>
</reference>
<proteinExistence type="predicted"/>
<accession>Q1Q2P8</accession>
<dbReference type="EMBL" id="CT573071">
    <property type="protein sequence ID" value="CAJ74291.1"/>
    <property type="molecule type" value="Genomic_DNA"/>
</dbReference>
<dbReference type="EMBL" id="CP049055">
    <property type="protein sequence ID" value="QII11392.1"/>
    <property type="molecule type" value="Genomic_DNA"/>
</dbReference>
<evidence type="ECO:0000313" key="3">
    <source>
        <dbReference type="Proteomes" id="UP000501926"/>
    </source>
</evidence>
<gene>
    <name evidence="2" type="ORF">KsCSTR_20130</name>
    <name evidence="1" type="ORF">kuste3528</name>
</gene>
<sequence>MTKRNRFGDSSLLGRSDLVPYRKNEYPKHRHYRRLKTNLNWKNDLLQWARANSFQVDIKNEGHHWILVKSEVRVEWWPSSAKLVMNQNGTRESIVMTTKSESIFLKR</sequence>
<name>Q1Q2P8_KUEST</name>